<reference evidence="1 2" key="1">
    <citation type="submission" date="2024-01" db="EMBL/GenBank/DDBJ databases">
        <title>The genomes of 5 underutilized Papilionoideae crops provide insights into root nodulation and disease resistanc.</title>
        <authorList>
            <person name="Jiang F."/>
        </authorList>
    </citation>
    <scope>NUCLEOTIDE SEQUENCE [LARGE SCALE GENOMIC DNA]</scope>
    <source>
        <strain evidence="1">JINMINGXINNONG_FW02</strain>
        <tissue evidence="1">Leaves</tissue>
    </source>
</reference>
<evidence type="ECO:0000313" key="1">
    <source>
        <dbReference type="EMBL" id="KAK7370113.1"/>
    </source>
</evidence>
<dbReference type="EMBL" id="JAYMYR010000004">
    <property type="protein sequence ID" value="KAK7370113.1"/>
    <property type="molecule type" value="Genomic_DNA"/>
</dbReference>
<name>A0AAN9RL46_PHACN</name>
<organism evidence="1 2">
    <name type="scientific">Phaseolus coccineus</name>
    <name type="common">Scarlet runner bean</name>
    <name type="synonym">Phaseolus multiflorus</name>
    <dbReference type="NCBI Taxonomy" id="3886"/>
    <lineage>
        <taxon>Eukaryota</taxon>
        <taxon>Viridiplantae</taxon>
        <taxon>Streptophyta</taxon>
        <taxon>Embryophyta</taxon>
        <taxon>Tracheophyta</taxon>
        <taxon>Spermatophyta</taxon>
        <taxon>Magnoliopsida</taxon>
        <taxon>eudicotyledons</taxon>
        <taxon>Gunneridae</taxon>
        <taxon>Pentapetalae</taxon>
        <taxon>rosids</taxon>
        <taxon>fabids</taxon>
        <taxon>Fabales</taxon>
        <taxon>Fabaceae</taxon>
        <taxon>Papilionoideae</taxon>
        <taxon>50 kb inversion clade</taxon>
        <taxon>NPAAA clade</taxon>
        <taxon>indigoferoid/millettioid clade</taxon>
        <taxon>Phaseoleae</taxon>
        <taxon>Phaseolus</taxon>
    </lineage>
</organism>
<proteinExistence type="predicted"/>
<dbReference type="Proteomes" id="UP001374584">
    <property type="component" value="Unassembled WGS sequence"/>
</dbReference>
<dbReference type="AlphaFoldDB" id="A0AAN9RL46"/>
<keyword evidence="2" id="KW-1185">Reference proteome</keyword>
<sequence length="76" mass="8985">MMMILLCFEAYQFLDMERMYCSIPSSGSLTKVTCYCQTESQFCWRYIYSDRNQSSEAVRMTIAPHLTVFYCTFTVL</sequence>
<evidence type="ECO:0000313" key="2">
    <source>
        <dbReference type="Proteomes" id="UP001374584"/>
    </source>
</evidence>
<gene>
    <name evidence="1" type="ORF">VNO80_12169</name>
</gene>
<accession>A0AAN9RL46</accession>
<protein>
    <submittedName>
        <fullName evidence="1">Uncharacterized protein</fullName>
    </submittedName>
</protein>
<comment type="caution">
    <text evidence="1">The sequence shown here is derived from an EMBL/GenBank/DDBJ whole genome shotgun (WGS) entry which is preliminary data.</text>
</comment>